<evidence type="ECO:0000313" key="6">
    <source>
        <dbReference type="Proteomes" id="UP000007110"/>
    </source>
</evidence>
<name>A0A7M7PLX5_STRPU</name>
<dbReference type="Pfam" id="PF05178">
    <property type="entry name" value="Kri1"/>
    <property type="match status" value="1"/>
</dbReference>
<evidence type="ECO:0000313" key="5">
    <source>
        <dbReference type="EnsemblMetazoa" id="XP_030852204"/>
    </source>
</evidence>
<feature type="compositionally biased region" description="Basic and acidic residues" evidence="3">
    <location>
        <begin position="108"/>
        <end position="120"/>
    </location>
</feature>
<organism evidence="5 6">
    <name type="scientific">Strongylocentrotus purpuratus</name>
    <name type="common">Purple sea urchin</name>
    <dbReference type="NCBI Taxonomy" id="7668"/>
    <lineage>
        <taxon>Eukaryota</taxon>
        <taxon>Metazoa</taxon>
        <taxon>Echinodermata</taxon>
        <taxon>Eleutherozoa</taxon>
        <taxon>Echinozoa</taxon>
        <taxon>Echinoidea</taxon>
        <taxon>Euechinoidea</taxon>
        <taxon>Echinacea</taxon>
        <taxon>Camarodonta</taxon>
        <taxon>Echinidea</taxon>
        <taxon>Strongylocentrotidae</taxon>
        <taxon>Strongylocentrotus</taxon>
    </lineage>
</organism>
<feature type="region of interest" description="Disordered" evidence="3">
    <location>
        <begin position="132"/>
        <end position="208"/>
    </location>
</feature>
<dbReference type="InParanoid" id="A0A7M7PLX5"/>
<feature type="region of interest" description="Disordered" evidence="3">
    <location>
        <begin position="84"/>
        <end position="120"/>
    </location>
</feature>
<sequence>MGDETAEVGVEFGINKSYAQNYNTWRRKEELQKYKFIDKYDVYDEGDDSNSETEDEDAEGLTPQIEKDFLKTLSIIKSRDPKMYTKDAKFYESEDSNSEDDQPGSSRRPKESSRKEKPMYLKDYERKIIVEKEGKFTDDVEDEDEIEDDAEERERAMSPTYAEEQQRLKDSFFSAVHDDADDDDDDEEDDGDILTMKKKSKADEEEEEKKYIEWLKGAKDSLGQDGTDAAQLDPLRKFWTNPALDDGEKFLRDFILNKGYIDKHTTGRDGFHMEDDEDDDEDDDEEDKMEGEEEDFSEEERQLEEQEDFERKYNFRYEEPDSDFIKRYPRTVAESVRRKDTGRAEKRQDKKSRQEQEKQKKKEDLKHLKNLKKQEIMERIDKLKEVTGNDTIGFDPDDLEGDFDPTEHDRLMQKVFSGEYEGQDEHVKPQFANEEEFKEEDWDEWTRTNQGGGEAHEEDQEYYDEEYDEENGEPHCDDPDFNMDADCMDPSQRREQARWNLADEMLGASRKKRKKMSMFAKSLVKKKPVFNPEDKSFEDYIEEYYRLDYEDMIGDLPCRFKYRNVPANNFGLTTNEILHSREKELNQWASLKKTCQYRSEEEEKRDIALFQKIGQNEGKKKRIFLSLQEESDTEETEDADSAQTRTKPESRRKDGKERKGGHKPSESRSNSSSRKQSAGAGKTKKVAKSDDGESLSDTAKGSRVQAAESSNGTNTPSLLSIKTADNQRLETEVGSGEHSMSQEVKAESSSNVLSSREKKKQRKKEMIAKLKGLKARKNVKRLQGMRGRVKVGAGTVSEARLRAYGINPKKHRYHMNEAAKKNRCFKK</sequence>
<protein>
    <recommendedName>
        <fullName evidence="2">Protein KRI1 homolog</fullName>
    </recommendedName>
</protein>
<feature type="compositionally biased region" description="Basic and acidic residues" evidence="3">
    <location>
        <begin position="335"/>
        <end position="368"/>
    </location>
</feature>
<dbReference type="FunCoup" id="A0A7M7PLX5">
    <property type="interactions" value="1568"/>
</dbReference>
<dbReference type="GeneID" id="585876"/>
<feature type="region of interest" description="Disordered" evidence="3">
    <location>
        <begin position="627"/>
        <end position="764"/>
    </location>
</feature>
<keyword evidence="6" id="KW-1185">Reference proteome</keyword>
<dbReference type="CTD" id="65095"/>
<proteinExistence type="inferred from homology"/>
<reference evidence="6" key="1">
    <citation type="submission" date="2015-02" db="EMBL/GenBank/DDBJ databases">
        <title>Genome sequencing for Strongylocentrotus purpuratus.</title>
        <authorList>
            <person name="Murali S."/>
            <person name="Liu Y."/>
            <person name="Vee V."/>
            <person name="English A."/>
            <person name="Wang M."/>
            <person name="Skinner E."/>
            <person name="Han Y."/>
            <person name="Muzny D.M."/>
            <person name="Worley K.C."/>
            <person name="Gibbs R.A."/>
        </authorList>
    </citation>
    <scope>NUCLEOTIDE SEQUENCE</scope>
</reference>
<dbReference type="OrthoDB" id="10252032at2759"/>
<feature type="compositionally biased region" description="Polar residues" evidence="3">
    <location>
        <begin position="707"/>
        <end position="724"/>
    </location>
</feature>
<feature type="compositionally biased region" description="Basic and acidic residues" evidence="3">
    <location>
        <begin position="646"/>
        <end position="666"/>
    </location>
</feature>
<dbReference type="InterPro" id="IPR018034">
    <property type="entry name" value="Kri1"/>
</dbReference>
<evidence type="ECO:0000259" key="4">
    <source>
        <dbReference type="Pfam" id="PF12936"/>
    </source>
</evidence>
<evidence type="ECO:0000256" key="1">
    <source>
        <dbReference type="ARBA" id="ARBA00007473"/>
    </source>
</evidence>
<feature type="region of interest" description="Disordered" evidence="3">
    <location>
        <begin position="435"/>
        <end position="494"/>
    </location>
</feature>
<reference evidence="5" key="2">
    <citation type="submission" date="2021-01" db="UniProtKB">
        <authorList>
            <consortium name="EnsemblMetazoa"/>
        </authorList>
    </citation>
    <scope>IDENTIFICATION</scope>
</reference>
<feature type="compositionally biased region" description="Acidic residues" evidence="3">
    <location>
        <begin position="139"/>
        <end position="151"/>
    </location>
</feature>
<feature type="compositionally biased region" description="Basic and acidic residues" evidence="3">
    <location>
        <begin position="299"/>
        <end position="326"/>
    </location>
</feature>
<dbReference type="RefSeq" id="XP_030852204.1">
    <property type="nucleotide sequence ID" value="XM_030996344.1"/>
</dbReference>
<dbReference type="InterPro" id="IPR024626">
    <property type="entry name" value="Kri1-like_C"/>
</dbReference>
<evidence type="ECO:0000256" key="2">
    <source>
        <dbReference type="ARBA" id="ARBA00017294"/>
    </source>
</evidence>
<dbReference type="GO" id="GO:0005730">
    <property type="term" value="C:nucleolus"/>
    <property type="evidence" value="ECO:0000318"/>
    <property type="project" value="GO_Central"/>
</dbReference>
<dbReference type="PANTHER" id="PTHR14490:SF5">
    <property type="entry name" value="PROTEIN KRI1 HOMOLOG"/>
    <property type="match status" value="1"/>
</dbReference>
<dbReference type="PANTHER" id="PTHR14490">
    <property type="entry name" value="ZINC FINGER, ZZ TYPE"/>
    <property type="match status" value="1"/>
</dbReference>
<feature type="region of interest" description="Disordered" evidence="3">
    <location>
        <begin position="262"/>
        <end position="368"/>
    </location>
</feature>
<dbReference type="Proteomes" id="UP000007110">
    <property type="component" value="Unassembled WGS sequence"/>
</dbReference>
<dbReference type="EnsemblMetazoa" id="XM_030996344">
    <property type="protein sequence ID" value="XP_030852204"/>
    <property type="gene ID" value="LOC585876"/>
</dbReference>
<dbReference type="AlphaFoldDB" id="A0A7M7PLX5"/>
<feature type="domain" description="Kri1-like C-terminal" evidence="4">
    <location>
        <begin position="535"/>
        <end position="622"/>
    </location>
</feature>
<accession>A0A7M7PLX5</accession>
<dbReference type="Pfam" id="PF12936">
    <property type="entry name" value="Kri1_C"/>
    <property type="match status" value="1"/>
</dbReference>
<dbReference type="GO" id="GO:0030686">
    <property type="term" value="C:90S preribosome"/>
    <property type="evidence" value="ECO:0000318"/>
    <property type="project" value="GO_Central"/>
</dbReference>
<feature type="compositionally biased region" description="Basic and acidic residues" evidence="3">
    <location>
        <begin position="262"/>
        <end position="273"/>
    </location>
</feature>
<dbReference type="KEGG" id="spu:585876"/>
<dbReference type="OMA" id="WDNYDPR"/>
<feature type="compositionally biased region" description="Acidic residues" evidence="3">
    <location>
        <begin position="629"/>
        <end position="640"/>
    </location>
</feature>
<comment type="similarity">
    <text evidence="1">Belongs to the KRI1 family.</text>
</comment>
<feature type="compositionally biased region" description="Low complexity" evidence="3">
    <location>
        <begin position="667"/>
        <end position="677"/>
    </location>
</feature>
<feature type="compositionally biased region" description="Acidic residues" evidence="3">
    <location>
        <begin position="93"/>
        <end position="102"/>
    </location>
</feature>
<feature type="compositionally biased region" description="Acidic residues" evidence="3">
    <location>
        <begin position="456"/>
        <end position="471"/>
    </location>
</feature>
<dbReference type="GO" id="GO:0000447">
    <property type="term" value="P:endonucleolytic cleavage in ITS1 to separate SSU-rRNA from 5.8S rRNA and LSU-rRNA from tricistronic rRNA transcript (SSU-rRNA, 5.8S rRNA, LSU-rRNA)"/>
    <property type="evidence" value="ECO:0000318"/>
    <property type="project" value="GO_Central"/>
</dbReference>
<feature type="compositionally biased region" description="Acidic residues" evidence="3">
    <location>
        <begin position="179"/>
        <end position="192"/>
    </location>
</feature>
<feature type="compositionally biased region" description="Acidic residues" evidence="3">
    <location>
        <begin position="274"/>
        <end position="298"/>
    </location>
</feature>
<feature type="region of interest" description="Disordered" evidence="3">
    <location>
        <begin position="42"/>
        <end position="65"/>
    </location>
</feature>
<feature type="compositionally biased region" description="Polar residues" evidence="3">
    <location>
        <begin position="738"/>
        <end position="753"/>
    </location>
</feature>
<evidence type="ECO:0000256" key="3">
    <source>
        <dbReference type="SAM" id="MobiDB-lite"/>
    </source>
</evidence>
<feature type="compositionally biased region" description="Acidic residues" evidence="3">
    <location>
        <begin position="43"/>
        <end position="59"/>
    </location>
</feature>